<name>A0ABP9PG52_9PSEU</name>
<keyword evidence="2" id="KW-1185">Reference proteome</keyword>
<sequence>MMLLKGGRPITTSPEIRELSAQYKLARRELPTADAAEVVDRIMPRLSAEHVLALAAEWLGMGGPPGLDTRATARGFVRNFVLAMDEPDDGF</sequence>
<comment type="caution">
    <text evidence="1">The sequence shown here is derived from an EMBL/GenBank/DDBJ whole genome shotgun (WGS) entry which is preliminary data.</text>
</comment>
<evidence type="ECO:0000313" key="2">
    <source>
        <dbReference type="Proteomes" id="UP001428817"/>
    </source>
</evidence>
<evidence type="ECO:0000313" key="1">
    <source>
        <dbReference type="EMBL" id="GAA5145650.1"/>
    </source>
</evidence>
<accession>A0ABP9PG52</accession>
<dbReference type="Proteomes" id="UP001428817">
    <property type="component" value="Unassembled WGS sequence"/>
</dbReference>
<proteinExistence type="predicted"/>
<organism evidence="1 2">
    <name type="scientific">Pseudonocardia eucalypti</name>
    <dbReference type="NCBI Taxonomy" id="648755"/>
    <lineage>
        <taxon>Bacteria</taxon>
        <taxon>Bacillati</taxon>
        <taxon>Actinomycetota</taxon>
        <taxon>Actinomycetes</taxon>
        <taxon>Pseudonocardiales</taxon>
        <taxon>Pseudonocardiaceae</taxon>
        <taxon>Pseudonocardia</taxon>
    </lineage>
</organism>
<protein>
    <submittedName>
        <fullName evidence="1">Uncharacterized protein</fullName>
    </submittedName>
</protein>
<gene>
    <name evidence="1" type="ORF">GCM10023321_03880</name>
</gene>
<reference evidence="2" key="1">
    <citation type="journal article" date="2019" name="Int. J. Syst. Evol. Microbiol.">
        <title>The Global Catalogue of Microorganisms (GCM) 10K type strain sequencing project: providing services to taxonomists for standard genome sequencing and annotation.</title>
        <authorList>
            <consortium name="The Broad Institute Genomics Platform"/>
            <consortium name="The Broad Institute Genome Sequencing Center for Infectious Disease"/>
            <person name="Wu L."/>
            <person name="Ma J."/>
        </authorList>
    </citation>
    <scope>NUCLEOTIDE SEQUENCE [LARGE SCALE GENOMIC DNA]</scope>
    <source>
        <strain evidence="2">JCM 18303</strain>
    </source>
</reference>
<dbReference type="EMBL" id="BAABJP010000001">
    <property type="protein sequence ID" value="GAA5145650.1"/>
    <property type="molecule type" value="Genomic_DNA"/>
</dbReference>